<dbReference type="AlphaFoldDB" id="A0A8S3WVC1"/>
<keyword evidence="2" id="KW-1185">Reference proteome</keyword>
<evidence type="ECO:0000313" key="1">
    <source>
        <dbReference type="EMBL" id="CAG4984908.1"/>
    </source>
</evidence>
<protein>
    <submittedName>
        <fullName evidence="1">(apollo) hypothetical protein</fullName>
    </submittedName>
</protein>
<sequence>MNRTESWSGGTEEEYETQHFGFGAQRFKIAVRQMVKDKIREGVKEMESFLQEELDLNNTDKADLTQSCEDEIQRQQVSEEEYNKLKEEVALLR</sequence>
<proteinExistence type="predicted"/>
<comment type="caution">
    <text evidence="1">The sequence shown here is derived from an EMBL/GenBank/DDBJ whole genome shotgun (WGS) entry which is preliminary data.</text>
</comment>
<evidence type="ECO:0000313" key="2">
    <source>
        <dbReference type="Proteomes" id="UP000691718"/>
    </source>
</evidence>
<name>A0A8S3WVC1_PARAO</name>
<organism evidence="1 2">
    <name type="scientific">Parnassius apollo</name>
    <name type="common">Apollo butterfly</name>
    <name type="synonym">Papilio apollo</name>
    <dbReference type="NCBI Taxonomy" id="110799"/>
    <lineage>
        <taxon>Eukaryota</taxon>
        <taxon>Metazoa</taxon>
        <taxon>Ecdysozoa</taxon>
        <taxon>Arthropoda</taxon>
        <taxon>Hexapoda</taxon>
        <taxon>Insecta</taxon>
        <taxon>Pterygota</taxon>
        <taxon>Neoptera</taxon>
        <taxon>Endopterygota</taxon>
        <taxon>Lepidoptera</taxon>
        <taxon>Glossata</taxon>
        <taxon>Ditrysia</taxon>
        <taxon>Papilionoidea</taxon>
        <taxon>Papilionidae</taxon>
        <taxon>Parnassiinae</taxon>
        <taxon>Parnassini</taxon>
        <taxon>Parnassius</taxon>
        <taxon>Parnassius</taxon>
    </lineage>
</organism>
<gene>
    <name evidence="1" type="ORF">PAPOLLO_LOCUS10968</name>
</gene>
<dbReference type="EMBL" id="CAJQZP010000774">
    <property type="protein sequence ID" value="CAG4984908.1"/>
    <property type="molecule type" value="Genomic_DNA"/>
</dbReference>
<reference evidence="1" key="1">
    <citation type="submission" date="2021-04" db="EMBL/GenBank/DDBJ databases">
        <authorList>
            <person name="Tunstrom K."/>
        </authorList>
    </citation>
    <scope>NUCLEOTIDE SEQUENCE</scope>
</reference>
<dbReference type="OrthoDB" id="1884855at2759"/>
<dbReference type="Proteomes" id="UP000691718">
    <property type="component" value="Unassembled WGS sequence"/>
</dbReference>
<accession>A0A8S3WVC1</accession>